<dbReference type="InterPro" id="IPR052030">
    <property type="entry name" value="Peptidase_M20/M20A_hydrolases"/>
</dbReference>
<gene>
    <name evidence="2" type="ORF">H9704_00700</name>
</gene>
<dbReference type="InterPro" id="IPR002933">
    <property type="entry name" value="Peptidase_M20"/>
</dbReference>
<evidence type="ECO:0000259" key="1">
    <source>
        <dbReference type="Pfam" id="PF07687"/>
    </source>
</evidence>
<dbReference type="GO" id="GO:0071713">
    <property type="term" value="F:para-aminobenzoyl-glutamate hydrolase activity"/>
    <property type="evidence" value="ECO:0007669"/>
    <property type="project" value="TreeGrafter"/>
</dbReference>
<dbReference type="GO" id="GO:0005737">
    <property type="term" value="C:cytoplasm"/>
    <property type="evidence" value="ECO:0007669"/>
    <property type="project" value="TreeGrafter"/>
</dbReference>
<accession>A0A9D2MZ72</accession>
<dbReference type="Pfam" id="PF01546">
    <property type="entry name" value="Peptidase_M20"/>
    <property type="match status" value="1"/>
</dbReference>
<evidence type="ECO:0000313" key="2">
    <source>
        <dbReference type="EMBL" id="HJC04676.1"/>
    </source>
</evidence>
<name>A0A9D2MZ72_9FIRM</name>
<organism evidence="2 3">
    <name type="scientific">Candidatus Enterocloster excrementipullorum</name>
    <dbReference type="NCBI Taxonomy" id="2838559"/>
    <lineage>
        <taxon>Bacteria</taxon>
        <taxon>Bacillati</taxon>
        <taxon>Bacillota</taxon>
        <taxon>Clostridia</taxon>
        <taxon>Lachnospirales</taxon>
        <taxon>Lachnospiraceae</taxon>
        <taxon>Enterocloster</taxon>
    </lineage>
</organism>
<sequence>MNQEKQTAVNAVEEKKEVICRAADQIWEYAELSLQEEKSAAYYCRVLREEGFLVEEGICNIPTAFAASFGTGSPRIGILAEYDALSGLSQKAGCTEPREHIPGGCGHGCGHNLLGAGAMAAAIGIKAYLEKSKKPGTVILYGCPGEEGGAAKAFMARDGLWKSLDAALTWHPEDVNEVNTGSSNSCIQTQYKFSGVASHAAGAPEKGRSALDAVELMNIGVQFLREHTSDKARIHYAITDTGGVSPNVVQPKASVLYMVRSNHVAEAVELQERVDRIAQGAALMTDTKVEKKFIDGLADTVPNSVLEQVLYDNFKELGVPSYTQEELEFADALAGTYAGSDGVPGVAAEYDAAAKEEVQAMQKKAGHAMNAFLAPLYKGEAFTPGSTDVGDVSWLTPTAQIHVAAWPNGCPGHSWQNVSSGGTSIGHKAAVHAGKVLAAAAVELFEKPELLAAAREEFEKRTAAGYVCPIPADAVPVVPD</sequence>
<dbReference type="GO" id="GO:0046657">
    <property type="term" value="P:folic acid catabolic process"/>
    <property type="evidence" value="ECO:0007669"/>
    <property type="project" value="TreeGrafter"/>
</dbReference>
<reference evidence="2" key="2">
    <citation type="submission" date="2021-04" db="EMBL/GenBank/DDBJ databases">
        <authorList>
            <person name="Gilroy R."/>
        </authorList>
    </citation>
    <scope>NUCLEOTIDE SEQUENCE</scope>
    <source>
        <strain evidence="2">CHK180-15479</strain>
    </source>
</reference>
<feature type="domain" description="Peptidase M20 dimerisation" evidence="1">
    <location>
        <begin position="192"/>
        <end position="279"/>
    </location>
</feature>
<comment type="caution">
    <text evidence="2">The sequence shown here is derived from an EMBL/GenBank/DDBJ whole genome shotgun (WGS) entry which is preliminary data.</text>
</comment>
<dbReference type="InterPro" id="IPR017145">
    <property type="entry name" value="Aminobenzoyl-glu_utiliz_pB"/>
</dbReference>
<protein>
    <submittedName>
        <fullName evidence="2">Amidohydrolase</fullName>
    </submittedName>
</protein>
<dbReference type="InterPro" id="IPR011650">
    <property type="entry name" value="Peptidase_M20_dimer"/>
</dbReference>
<dbReference type="PIRSF" id="PIRSF037227">
    <property type="entry name" value="Aminobenzoyl-glu_utiliz_pB"/>
    <property type="match status" value="1"/>
</dbReference>
<dbReference type="SUPFAM" id="SSF55031">
    <property type="entry name" value="Bacterial exopeptidase dimerisation domain"/>
    <property type="match status" value="1"/>
</dbReference>
<dbReference type="InterPro" id="IPR036264">
    <property type="entry name" value="Bact_exopeptidase_dim_dom"/>
</dbReference>
<dbReference type="NCBIfam" id="TIGR01891">
    <property type="entry name" value="amidohydrolases"/>
    <property type="match status" value="1"/>
</dbReference>
<evidence type="ECO:0000313" key="3">
    <source>
        <dbReference type="Proteomes" id="UP000823910"/>
    </source>
</evidence>
<dbReference type="Gene3D" id="3.40.630.10">
    <property type="entry name" value="Zn peptidases"/>
    <property type="match status" value="1"/>
</dbReference>
<dbReference type="PANTHER" id="PTHR30575:SF0">
    <property type="entry name" value="XAA-ARG DIPEPTIDASE"/>
    <property type="match status" value="1"/>
</dbReference>
<dbReference type="InterPro" id="IPR017439">
    <property type="entry name" value="Amidohydrolase"/>
</dbReference>
<dbReference type="FunFam" id="3.30.70.360:FF:000004">
    <property type="entry name" value="Peptidase M20 domain-containing protein 2"/>
    <property type="match status" value="1"/>
</dbReference>
<proteinExistence type="predicted"/>
<dbReference type="SUPFAM" id="SSF53187">
    <property type="entry name" value="Zn-dependent exopeptidases"/>
    <property type="match status" value="1"/>
</dbReference>
<dbReference type="CDD" id="cd05673">
    <property type="entry name" value="M20_Acy1L2_AbgB"/>
    <property type="match status" value="1"/>
</dbReference>
<dbReference type="EMBL" id="DWWT01000002">
    <property type="protein sequence ID" value="HJC04676.1"/>
    <property type="molecule type" value="Genomic_DNA"/>
</dbReference>
<dbReference type="Proteomes" id="UP000823910">
    <property type="component" value="Unassembled WGS sequence"/>
</dbReference>
<dbReference type="PANTHER" id="PTHR30575">
    <property type="entry name" value="PEPTIDASE M20"/>
    <property type="match status" value="1"/>
</dbReference>
<dbReference type="Gene3D" id="3.30.70.360">
    <property type="match status" value="1"/>
</dbReference>
<dbReference type="Pfam" id="PF07687">
    <property type="entry name" value="M20_dimer"/>
    <property type="match status" value="1"/>
</dbReference>
<dbReference type="AlphaFoldDB" id="A0A9D2MZ72"/>
<reference evidence="2" key="1">
    <citation type="journal article" date="2021" name="PeerJ">
        <title>Extensive microbial diversity within the chicken gut microbiome revealed by metagenomics and culture.</title>
        <authorList>
            <person name="Gilroy R."/>
            <person name="Ravi A."/>
            <person name="Getino M."/>
            <person name="Pursley I."/>
            <person name="Horton D.L."/>
            <person name="Alikhan N.F."/>
            <person name="Baker D."/>
            <person name="Gharbi K."/>
            <person name="Hall N."/>
            <person name="Watson M."/>
            <person name="Adriaenssens E.M."/>
            <person name="Foster-Nyarko E."/>
            <person name="Jarju S."/>
            <person name="Secka A."/>
            <person name="Antonio M."/>
            <person name="Oren A."/>
            <person name="Chaudhuri R.R."/>
            <person name="La Ragione R."/>
            <person name="Hildebrand F."/>
            <person name="Pallen M.J."/>
        </authorList>
    </citation>
    <scope>NUCLEOTIDE SEQUENCE</scope>
    <source>
        <strain evidence="2">CHK180-15479</strain>
    </source>
</reference>
<dbReference type="GO" id="GO:0016805">
    <property type="term" value="F:dipeptidase activity"/>
    <property type="evidence" value="ECO:0007669"/>
    <property type="project" value="TreeGrafter"/>
</dbReference>